<feature type="domain" description="ABC transmembrane type-1" evidence="15">
    <location>
        <begin position="976"/>
        <end position="1261"/>
    </location>
</feature>
<dbReference type="InterPro" id="IPR003439">
    <property type="entry name" value="ABC_transporter-like_ATP-bd"/>
</dbReference>
<dbReference type="GO" id="GO:0140359">
    <property type="term" value="F:ABC-type transporter activity"/>
    <property type="evidence" value="ECO:0007669"/>
    <property type="project" value="InterPro"/>
</dbReference>
<evidence type="ECO:0000256" key="12">
    <source>
        <dbReference type="SAM" id="MobiDB-lite"/>
    </source>
</evidence>
<feature type="domain" description="ABC transporter" evidence="14">
    <location>
        <begin position="636"/>
        <end position="894"/>
    </location>
</feature>
<sequence>MSLAFCGNENNSVAYNVDGGVLNNGCFLDALNVVPHVFLLFITFPILFIGWGSQSSKVHIHHSTWLHFPGHNLRWLLTFVLLFILVCEIAEGIVSDGFSQSLHLHLYMPAGLAFMAGITSIIYYHNIETSNFPKLLLALLIYWVLAFIMKTIKFAKYTEHGIGPRQLRYCITGLLVLLYGLLLAVEINVILGRRYMCFADPTEVKPPEDLQDLGVRFLQPFVNLLSKATYWWMNTFITSAHRRPIDLKVIGKLPIAMRALTNYMKLRKAFEDQKGTAPQGPKLIWQALRKAFGRPLMLSITFRFMADLLGFAGPLCISGIVHHISKDNRTIQQPMSLLGIYFISSKEFLENAYVLAVLLFLALLLQRTFLQASYYVAIETGINLRGAIQTKIYNKIMRLCTSNMSMGELTVAQICNLVAIDTNQLMWFFFLLPNLWAMPVQIIVGVILLYYLLGISALIGATVIAVLAPVQYFVATKLSQTQKSTLEYSSERLKKTNELLRGIKLLKLYAWEHIFCDSVEETRGKELTSLQAFALYTSISIFMNAAIPIAAVLTTFVVHVHISEDADLSPAVAFASLSLFHILVTPLFLLSSVVRSTVKALVSVQKLSEFFSSDEIGDEQEPRAMLTSGSSNHNQNRYQAVVSSGATFLGYFTWTDGPPTLSNVDIRIPFGKLTMIVGQVGCGKSSLLLAALGEMQRVSGTVTWNRRVTSFLSLPDYCSSSCVFEPAGRKRGAVAYASQKPWLLNATVVENITFEMPMIKSRYKAVIEACSLQPDIDILPQGDQTEIGERGIILSGGQKQRISVARSLYQQTNLVFLDDPFSALDIHLSDHLMQDGILKLLREEKRTVVLVTHKLQYLPHADWIIAMKDGTIQTEGTLKDIQNCEPELFEQWKILMHRQDQDFEKMTVIMTDLERKNLRRAMYSREAVRTEEDEEEESLESDDDDNMSQVMRQRATIPWRSCGTYLSSAGVLLLSLLLLSQLLKHSLMVAIDYWLAHWTSQVIEAKINATACGFSHSWYLSIFSVLCCLGIILCLATSVAVEWTGLKVAKELHQQLLHKIVLAPMRLFETTPLGSILNRFSTDTNTIDQHVPTTLECLSRSTLLCVSALGVISYVTPVFLIALLPLAVTCYFIQKYFRMASRDLQQLEDSTQLPLLSHFSETVEGLTTIRALRYEPRFRQRLLQYTDANNIASLFLTAANRWLEVRMEYIGACVVLVAAVASITNCLYNHLSTGLVGLGLTYALMVSNYMNWMVRNLADMEVQLGSVKRINGLLKTEPENYEGLLTVTQVPDGWPRQGEIKIQNLSVRYDTTLKPVLKNVNAHINPGQKVGICGRTGSGKSSFSLAFFRMVDMFEGRIVIDDIDIAKLPLQTLRSRLSIILQDPILFSGTIRFNLDPEMKATDEMLWEALDIAQLKPVVKSLPGGLDAAVTEGGENFSQGQRQLFCLARAFVRKSSILIMDEATASIDMATESILQKVVMTAFADRTVVTIAHRVHTILNADLVIVMKRGIILEYDRPEALLEKEDSVFTSFVRADK</sequence>
<dbReference type="InterPro" id="IPR000388">
    <property type="entry name" value="ABCC8/9"/>
</dbReference>
<keyword evidence="10" id="KW-0675">Receptor</keyword>
<feature type="transmembrane region" description="Helical" evidence="13">
    <location>
        <begin position="73"/>
        <end position="94"/>
    </location>
</feature>
<feature type="domain" description="ABC transmembrane type-1" evidence="15">
    <location>
        <begin position="298"/>
        <end position="599"/>
    </location>
</feature>
<dbReference type="Pfam" id="PF00005">
    <property type="entry name" value="ABC_tran"/>
    <property type="match status" value="2"/>
</dbReference>
<evidence type="ECO:0000313" key="17">
    <source>
        <dbReference type="Proteomes" id="UP000472265"/>
    </source>
</evidence>
<dbReference type="GO" id="GO:0032991">
    <property type="term" value="C:protein-containing complex"/>
    <property type="evidence" value="ECO:0007669"/>
    <property type="project" value="UniProtKB-ARBA"/>
</dbReference>
<dbReference type="FunFam" id="1.20.1560.10:FF:000005">
    <property type="entry name" value="ATP-binding cassette, sub-family C (CFTR/MRP), member 9"/>
    <property type="match status" value="1"/>
</dbReference>
<dbReference type="FunFam" id="3.40.50.300:FF:003233">
    <property type="entry name" value="ATP-binding cassette sub-family C member 8"/>
    <property type="match status" value="1"/>
</dbReference>
<reference evidence="16" key="2">
    <citation type="submission" date="2025-08" db="UniProtKB">
        <authorList>
            <consortium name="Ensembl"/>
        </authorList>
    </citation>
    <scope>IDENTIFICATION</scope>
</reference>
<dbReference type="Pfam" id="PF00664">
    <property type="entry name" value="ABC_membrane"/>
    <property type="match status" value="2"/>
</dbReference>
<feature type="transmembrane region" description="Helical" evidence="13">
    <location>
        <begin position="106"/>
        <end position="124"/>
    </location>
</feature>
<dbReference type="Gene3D" id="3.40.50.300">
    <property type="entry name" value="P-loop containing nucleotide triphosphate hydrolases"/>
    <property type="match status" value="2"/>
</dbReference>
<feature type="transmembrane region" description="Helical" evidence="13">
    <location>
        <begin position="427"/>
        <end position="451"/>
    </location>
</feature>
<accession>A0A671X103</accession>
<dbReference type="Ensembl" id="ENSSAUT00010046288.1">
    <property type="protein sequence ID" value="ENSSAUP00010043996.1"/>
    <property type="gene ID" value="ENSSAUG00010003560.1"/>
</dbReference>
<evidence type="ECO:0000256" key="11">
    <source>
        <dbReference type="ARBA" id="ARBA00023180"/>
    </source>
</evidence>
<dbReference type="GO" id="GO:0005524">
    <property type="term" value="F:ATP binding"/>
    <property type="evidence" value="ECO:0007669"/>
    <property type="project" value="UniProtKB-KW"/>
</dbReference>
<dbReference type="PROSITE" id="PS50893">
    <property type="entry name" value="ABC_TRANSPORTER_2"/>
    <property type="match status" value="2"/>
</dbReference>
<reference evidence="16" key="1">
    <citation type="submission" date="2021-04" db="EMBL/GenBank/DDBJ databases">
        <authorList>
            <consortium name="Wellcome Sanger Institute Data Sharing"/>
        </authorList>
    </citation>
    <scope>NUCLEOTIDE SEQUENCE [LARGE SCALE GENOMIC DNA]</scope>
</reference>
<feature type="transmembrane region" description="Helical" evidence="13">
    <location>
        <begin position="457"/>
        <end position="475"/>
    </location>
</feature>
<feature type="transmembrane region" description="Helical" evidence="13">
    <location>
        <begin position="33"/>
        <end position="52"/>
    </location>
</feature>
<dbReference type="CDD" id="cd18591">
    <property type="entry name" value="ABC_6TM_SUR1_D1_like"/>
    <property type="match status" value="1"/>
</dbReference>
<evidence type="ECO:0000259" key="15">
    <source>
        <dbReference type="PROSITE" id="PS50929"/>
    </source>
</evidence>
<dbReference type="SMART" id="SM00382">
    <property type="entry name" value="AAA"/>
    <property type="match status" value="2"/>
</dbReference>
<dbReference type="Gene3D" id="1.20.1560.10">
    <property type="entry name" value="ABC transporter type 1, transmembrane domain"/>
    <property type="match status" value="2"/>
</dbReference>
<reference evidence="16" key="3">
    <citation type="submission" date="2025-09" db="UniProtKB">
        <authorList>
            <consortium name="Ensembl"/>
        </authorList>
    </citation>
    <scope>IDENTIFICATION</scope>
</reference>
<evidence type="ECO:0000256" key="4">
    <source>
        <dbReference type="ARBA" id="ARBA00022692"/>
    </source>
</evidence>
<gene>
    <name evidence="16" type="primary">ABCC8</name>
    <name evidence="16" type="synonym">abcc8</name>
</gene>
<feature type="transmembrane region" description="Helical" evidence="13">
    <location>
        <begin position="1111"/>
        <end position="1133"/>
    </location>
</feature>
<evidence type="ECO:0000256" key="9">
    <source>
        <dbReference type="ARBA" id="ARBA00023136"/>
    </source>
</evidence>
<dbReference type="GO" id="GO:0005886">
    <property type="term" value="C:plasma membrane"/>
    <property type="evidence" value="ECO:0007669"/>
    <property type="project" value="UniProtKB-ARBA"/>
</dbReference>
<dbReference type="InterPro" id="IPR011527">
    <property type="entry name" value="ABC1_TM_dom"/>
</dbReference>
<keyword evidence="17" id="KW-1185">Reference proteome</keyword>
<feature type="transmembrane region" description="Helical" evidence="13">
    <location>
        <begin position="348"/>
        <end position="365"/>
    </location>
</feature>
<dbReference type="GeneTree" id="ENSGT00940000156626"/>
<dbReference type="SUPFAM" id="SSF90123">
    <property type="entry name" value="ABC transporter transmembrane region"/>
    <property type="match status" value="2"/>
</dbReference>
<dbReference type="SUPFAM" id="SSF52540">
    <property type="entry name" value="P-loop containing nucleoside triphosphate hydrolases"/>
    <property type="match status" value="2"/>
</dbReference>
<dbReference type="GO" id="GO:0033198">
    <property type="term" value="P:response to ATP"/>
    <property type="evidence" value="ECO:0007669"/>
    <property type="project" value="UniProtKB-ARBA"/>
</dbReference>
<feature type="transmembrane region" description="Helical" evidence="13">
    <location>
        <begin position="166"/>
        <end position="185"/>
    </location>
</feature>
<evidence type="ECO:0000259" key="14">
    <source>
        <dbReference type="PROSITE" id="PS50893"/>
    </source>
</evidence>
<dbReference type="FunFam" id="1.20.1560.10:FF:000006">
    <property type="entry name" value="ATP-binding cassette, sub-family C (CFTR/MRP), member 9"/>
    <property type="match status" value="1"/>
</dbReference>
<dbReference type="Proteomes" id="UP000472265">
    <property type="component" value="Chromosome 8"/>
</dbReference>
<dbReference type="InterPro" id="IPR027417">
    <property type="entry name" value="P-loop_NTPase"/>
</dbReference>
<keyword evidence="3" id="KW-0813">Transport</keyword>
<evidence type="ECO:0000256" key="13">
    <source>
        <dbReference type="SAM" id="Phobius"/>
    </source>
</evidence>
<evidence type="ECO:0000256" key="2">
    <source>
        <dbReference type="ARBA" id="ARBA00009726"/>
    </source>
</evidence>
<keyword evidence="5" id="KW-0677">Repeat</keyword>
<dbReference type="GO" id="GO:0016887">
    <property type="term" value="F:ATP hydrolysis activity"/>
    <property type="evidence" value="ECO:0007669"/>
    <property type="project" value="InterPro"/>
</dbReference>
<feature type="transmembrane region" description="Helical" evidence="13">
    <location>
        <begin position="568"/>
        <end position="590"/>
    </location>
</feature>
<dbReference type="GO" id="GO:0071805">
    <property type="term" value="P:potassium ion transmembrane transport"/>
    <property type="evidence" value="ECO:0007669"/>
    <property type="project" value="UniProtKB-ARBA"/>
</dbReference>
<dbReference type="CDD" id="cd18602">
    <property type="entry name" value="ABC_6TM_SUR1_D2_like"/>
    <property type="match status" value="1"/>
</dbReference>
<dbReference type="CDD" id="cd03288">
    <property type="entry name" value="ABCC_SUR2"/>
    <property type="match status" value="1"/>
</dbReference>
<name>A0A671X103_SPAAU</name>
<proteinExistence type="inferred from homology"/>
<keyword evidence="4 13" id="KW-0812">Transmembrane</keyword>
<dbReference type="PANTHER" id="PTHR24223:SF187">
    <property type="entry name" value="ATP-BINDING CASSETTE SUB-FAMILY C MEMBER 8"/>
    <property type="match status" value="1"/>
</dbReference>
<dbReference type="PRINTS" id="PR01092">
    <property type="entry name" value="SULFNYLUREAR"/>
</dbReference>
<dbReference type="InterPro" id="IPR003593">
    <property type="entry name" value="AAA+_ATPase"/>
</dbReference>
<dbReference type="GO" id="GO:0008281">
    <property type="term" value="F:sulfonylurea receptor activity"/>
    <property type="evidence" value="ECO:0007669"/>
    <property type="project" value="InterPro"/>
</dbReference>
<keyword evidence="11" id="KW-0325">Glycoprotein</keyword>
<comment type="subcellular location">
    <subcellularLocation>
        <location evidence="1">Membrane</location>
    </subcellularLocation>
</comment>
<feature type="transmembrane region" description="Helical" evidence="13">
    <location>
        <begin position="1018"/>
        <end position="1044"/>
    </location>
</feature>
<evidence type="ECO:0000313" key="16">
    <source>
        <dbReference type="Ensembl" id="ENSSAUP00010043996.1"/>
    </source>
</evidence>
<keyword evidence="7" id="KW-0067">ATP-binding</keyword>
<evidence type="ECO:0000256" key="1">
    <source>
        <dbReference type="ARBA" id="ARBA00004370"/>
    </source>
</evidence>
<feature type="region of interest" description="Disordered" evidence="12">
    <location>
        <begin position="925"/>
        <end position="947"/>
    </location>
</feature>
<feature type="transmembrane region" description="Helical" evidence="13">
    <location>
        <begin position="136"/>
        <end position="154"/>
    </location>
</feature>
<dbReference type="PANTHER" id="PTHR24223">
    <property type="entry name" value="ATP-BINDING CASSETTE SUB-FAMILY C"/>
    <property type="match status" value="1"/>
</dbReference>
<dbReference type="PROSITE" id="PS00211">
    <property type="entry name" value="ABC_TRANSPORTER_1"/>
    <property type="match status" value="2"/>
</dbReference>
<dbReference type="InterPro" id="IPR036640">
    <property type="entry name" value="ABC1_TM_sf"/>
</dbReference>
<evidence type="ECO:0000256" key="3">
    <source>
        <dbReference type="ARBA" id="ARBA00022448"/>
    </source>
</evidence>
<feature type="compositionally biased region" description="Acidic residues" evidence="12">
    <location>
        <begin position="931"/>
        <end position="946"/>
    </location>
</feature>
<dbReference type="FunFam" id="3.40.50.300:FF:000197">
    <property type="entry name" value="ATP-binding cassette, sub-family C (CFTR/MRP), member 9"/>
    <property type="match status" value="1"/>
</dbReference>
<feature type="domain" description="ABC transporter" evidence="14">
    <location>
        <begin position="1300"/>
        <end position="1534"/>
    </location>
</feature>
<evidence type="ECO:0000256" key="5">
    <source>
        <dbReference type="ARBA" id="ARBA00022737"/>
    </source>
</evidence>
<evidence type="ECO:0000256" key="8">
    <source>
        <dbReference type="ARBA" id="ARBA00022989"/>
    </source>
</evidence>
<feature type="transmembrane region" description="Helical" evidence="13">
    <location>
        <begin position="1209"/>
        <end position="1228"/>
    </location>
</feature>
<dbReference type="PROSITE" id="PS50929">
    <property type="entry name" value="ABC_TM1F"/>
    <property type="match status" value="2"/>
</dbReference>
<keyword evidence="8 13" id="KW-1133">Transmembrane helix</keyword>
<evidence type="ECO:0000256" key="7">
    <source>
        <dbReference type="ARBA" id="ARBA00022840"/>
    </source>
</evidence>
<dbReference type="InterPro" id="IPR050173">
    <property type="entry name" value="ABC_transporter_C-like"/>
</dbReference>
<feature type="transmembrane region" description="Helical" evidence="13">
    <location>
        <begin position="304"/>
        <end position="325"/>
    </location>
</feature>
<feature type="transmembrane region" description="Helical" evidence="13">
    <location>
        <begin position="533"/>
        <end position="562"/>
    </location>
</feature>
<keyword evidence="9 13" id="KW-0472">Membrane</keyword>
<protein>
    <submittedName>
        <fullName evidence="16">ATP-binding cassette, sub-family C (CFTR/MRP), member 8</fullName>
    </submittedName>
</protein>
<dbReference type="InterPro" id="IPR017871">
    <property type="entry name" value="ABC_transporter-like_CS"/>
</dbReference>
<comment type="similarity">
    <text evidence="2">Belongs to the ABC transporter superfamily. ABCC family. Conjugate transporter (TC 3.A.1.208) subfamily.</text>
</comment>
<organism evidence="16 17">
    <name type="scientific">Sparus aurata</name>
    <name type="common">Gilthead sea bream</name>
    <dbReference type="NCBI Taxonomy" id="8175"/>
    <lineage>
        <taxon>Eukaryota</taxon>
        <taxon>Metazoa</taxon>
        <taxon>Chordata</taxon>
        <taxon>Craniata</taxon>
        <taxon>Vertebrata</taxon>
        <taxon>Euteleostomi</taxon>
        <taxon>Actinopterygii</taxon>
        <taxon>Neopterygii</taxon>
        <taxon>Teleostei</taxon>
        <taxon>Neoteleostei</taxon>
        <taxon>Acanthomorphata</taxon>
        <taxon>Eupercaria</taxon>
        <taxon>Spariformes</taxon>
        <taxon>Sparidae</taxon>
        <taxon>Sparus</taxon>
    </lineage>
</organism>
<keyword evidence="6" id="KW-0547">Nucleotide-binding</keyword>
<evidence type="ECO:0000256" key="6">
    <source>
        <dbReference type="ARBA" id="ARBA00022741"/>
    </source>
</evidence>
<evidence type="ECO:0000256" key="10">
    <source>
        <dbReference type="ARBA" id="ARBA00023170"/>
    </source>
</evidence>